<accession>A0A0R3WWC6</accession>
<dbReference type="Proteomes" id="UP000274429">
    <property type="component" value="Unassembled WGS sequence"/>
</dbReference>
<organism evidence="3">
    <name type="scientific">Hydatigena taeniaeformis</name>
    <name type="common">Feline tapeworm</name>
    <name type="synonym">Taenia taeniaeformis</name>
    <dbReference type="NCBI Taxonomy" id="6205"/>
    <lineage>
        <taxon>Eukaryota</taxon>
        <taxon>Metazoa</taxon>
        <taxon>Spiralia</taxon>
        <taxon>Lophotrochozoa</taxon>
        <taxon>Platyhelminthes</taxon>
        <taxon>Cestoda</taxon>
        <taxon>Eucestoda</taxon>
        <taxon>Cyclophyllidea</taxon>
        <taxon>Taeniidae</taxon>
        <taxon>Hydatigera</taxon>
    </lineage>
</organism>
<dbReference type="Gene3D" id="3.60.40.10">
    <property type="entry name" value="PPM-type phosphatase domain"/>
    <property type="match status" value="1"/>
</dbReference>
<dbReference type="EMBL" id="UYWX01006074">
    <property type="protein sequence ID" value="VDM26153.1"/>
    <property type="molecule type" value="Genomic_DNA"/>
</dbReference>
<dbReference type="WBParaSite" id="TTAC_0000506601-mRNA-1">
    <property type="protein sequence ID" value="TTAC_0000506601-mRNA-1"/>
    <property type="gene ID" value="TTAC_0000506601"/>
</dbReference>
<sequence length="106" mass="11666">MSFKVQEGFYDSLHPLARYTSEFAGGHLFTVVDGHAGHTCAHAVNMLHADYITANLLPHHLLAPLHAALTRQSLPHAPPQVGRPFCILSKSMPSVVDLPFIYPRLT</sequence>
<keyword evidence="2" id="KW-1185">Reference proteome</keyword>
<evidence type="ECO:0000313" key="3">
    <source>
        <dbReference type="WBParaSite" id="TTAC_0000506601-mRNA-1"/>
    </source>
</evidence>
<reference evidence="1 2" key="2">
    <citation type="submission" date="2018-11" db="EMBL/GenBank/DDBJ databases">
        <authorList>
            <consortium name="Pathogen Informatics"/>
        </authorList>
    </citation>
    <scope>NUCLEOTIDE SEQUENCE [LARGE SCALE GENOMIC DNA]</scope>
</reference>
<dbReference type="OrthoDB" id="6287114at2759"/>
<name>A0A0R3WWC6_HYDTA</name>
<dbReference type="AlphaFoldDB" id="A0A0R3WWC6"/>
<evidence type="ECO:0000313" key="2">
    <source>
        <dbReference type="Proteomes" id="UP000274429"/>
    </source>
</evidence>
<protein>
    <submittedName>
        <fullName evidence="3">PPM-type phosphatase domain-containing protein</fullName>
    </submittedName>
</protein>
<gene>
    <name evidence="1" type="ORF">TTAC_LOCUS5051</name>
</gene>
<reference evidence="3" key="1">
    <citation type="submission" date="2017-02" db="UniProtKB">
        <authorList>
            <consortium name="WormBaseParasite"/>
        </authorList>
    </citation>
    <scope>IDENTIFICATION</scope>
</reference>
<dbReference type="SUPFAM" id="SSF81606">
    <property type="entry name" value="PP2C-like"/>
    <property type="match status" value="1"/>
</dbReference>
<proteinExistence type="predicted"/>
<dbReference type="STRING" id="6205.A0A0R3WWC6"/>
<evidence type="ECO:0000313" key="1">
    <source>
        <dbReference type="EMBL" id="VDM26153.1"/>
    </source>
</evidence>
<dbReference type="InterPro" id="IPR036457">
    <property type="entry name" value="PPM-type-like_dom_sf"/>
</dbReference>